<organism evidence="1 2">
    <name type="scientific">Halopseudomonas salina</name>
    <dbReference type="NCBI Taxonomy" id="1323744"/>
    <lineage>
        <taxon>Bacteria</taxon>
        <taxon>Pseudomonadati</taxon>
        <taxon>Pseudomonadota</taxon>
        <taxon>Gammaproteobacteria</taxon>
        <taxon>Pseudomonadales</taxon>
        <taxon>Pseudomonadaceae</taxon>
        <taxon>Halopseudomonas</taxon>
    </lineage>
</organism>
<reference evidence="2" key="1">
    <citation type="journal article" date="2019" name="Int. J. Syst. Evol. Microbiol.">
        <title>The Global Catalogue of Microorganisms (GCM) 10K type strain sequencing project: providing services to taxonomists for standard genome sequencing and annotation.</title>
        <authorList>
            <consortium name="The Broad Institute Genomics Platform"/>
            <consortium name="The Broad Institute Genome Sequencing Center for Infectious Disease"/>
            <person name="Wu L."/>
            <person name="Ma J."/>
        </authorList>
    </citation>
    <scope>NUCLEOTIDE SEQUENCE [LARGE SCALE GENOMIC DNA]</scope>
    <source>
        <strain evidence="2">CGMCC 1.12482</strain>
    </source>
</reference>
<gene>
    <name evidence="1" type="ORF">GCM10007418_32820</name>
</gene>
<evidence type="ECO:0000313" key="2">
    <source>
        <dbReference type="Proteomes" id="UP000638188"/>
    </source>
</evidence>
<keyword evidence="2" id="KW-1185">Reference proteome</keyword>
<dbReference type="EMBL" id="BMFF01000009">
    <property type="protein sequence ID" value="GGD11257.1"/>
    <property type="molecule type" value="Genomic_DNA"/>
</dbReference>
<comment type="caution">
    <text evidence="1">The sequence shown here is derived from an EMBL/GenBank/DDBJ whole genome shotgun (WGS) entry which is preliminary data.</text>
</comment>
<proteinExistence type="predicted"/>
<evidence type="ECO:0000313" key="1">
    <source>
        <dbReference type="EMBL" id="GGD11257.1"/>
    </source>
</evidence>
<dbReference type="Proteomes" id="UP000638188">
    <property type="component" value="Unassembled WGS sequence"/>
</dbReference>
<name>A0ABQ1Q396_9GAMM</name>
<sequence>MFVVATIAPEGPADGFGYRWADAVAGRYMLTSDSPMIKPAKYKPASQTGVAPVRSIWMPCN</sequence>
<accession>A0ABQ1Q396</accession>
<protein>
    <submittedName>
        <fullName evidence="1">Uncharacterized protein</fullName>
    </submittedName>
</protein>